<gene>
    <name evidence="3" type="ORF">QBC41DRAFT_330170</name>
</gene>
<dbReference type="InterPro" id="IPR054416">
    <property type="entry name" value="GST_UstS-like_C"/>
</dbReference>
<proteinExistence type="predicted"/>
<dbReference type="SUPFAM" id="SSF52833">
    <property type="entry name" value="Thioredoxin-like"/>
    <property type="match status" value="1"/>
</dbReference>
<dbReference type="Pfam" id="PF22041">
    <property type="entry name" value="GST_C_7"/>
    <property type="match status" value="1"/>
</dbReference>
<dbReference type="InterPro" id="IPR004045">
    <property type="entry name" value="Glutathione_S-Trfase_N"/>
</dbReference>
<dbReference type="InterPro" id="IPR036282">
    <property type="entry name" value="Glutathione-S-Trfase_C_sf"/>
</dbReference>
<sequence length="244" mass="27820">MADQQQVILFDLPSQPPCKAWSLNPWKTRLLLNFKNIPYKTEWLEYPDIAPRISPHLPPNEPGSAYTIPTVLLPSGQYVMDSKVIAEKLQSLYPTPHIDLASPYQARIGELMPQIMKSLMPIYLPLIPKNLLNEKSRPYWYDTRGKLVGMEVDTFGRENGGEKAWGKVQPVVEAVTALLKENQDGPFFEGKQVVYADLVWGGFLLFLKRMGNGVYEELLRRSGDGDLHEALLEGLEKWTKRDDH</sequence>
<comment type="caution">
    <text evidence="3">The sequence shown here is derived from an EMBL/GenBank/DDBJ whole genome shotgun (WGS) entry which is preliminary data.</text>
</comment>
<dbReference type="SUPFAM" id="SSF47616">
    <property type="entry name" value="GST C-terminal domain-like"/>
    <property type="match status" value="1"/>
</dbReference>
<evidence type="ECO:0000259" key="1">
    <source>
        <dbReference type="Pfam" id="PF13409"/>
    </source>
</evidence>
<name>A0AA39YZX0_9PEZI</name>
<accession>A0AA39YZX0</accession>
<dbReference type="AlphaFoldDB" id="A0AA39YZX0"/>
<evidence type="ECO:0000259" key="2">
    <source>
        <dbReference type="Pfam" id="PF22041"/>
    </source>
</evidence>
<evidence type="ECO:0008006" key="5">
    <source>
        <dbReference type="Google" id="ProtNLM"/>
    </source>
</evidence>
<protein>
    <recommendedName>
        <fullName evidence="5">GST N-terminal domain-containing protein</fullName>
    </recommendedName>
</protein>
<feature type="domain" description="Glutathione S-transferase UstS-like C-terminal" evidence="2">
    <location>
        <begin position="112"/>
        <end position="238"/>
    </location>
</feature>
<feature type="domain" description="GST N-terminal" evidence="1">
    <location>
        <begin position="21"/>
        <end position="91"/>
    </location>
</feature>
<dbReference type="InterPro" id="IPR036249">
    <property type="entry name" value="Thioredoxin-like_sf"/>
</dbReference>
<evidence type="ECO:0000313" key="4">
    <source>
        <dbReference type="Proteomes" id="UP001174997"/>
    </source>
</evidence>
<dbReference type="Pfam" id="PF13409">
    <property type="entry name" value="GST_N_2"/>
    <property type="match status" value="1"/>
</dbReference>
<keyword evidence="4" id="KW-1185">Reference proteome</keyword>
<evidence type="ECO:0000313" key="3">
    <source>
        <dbReference type="EMBL" id="KAK0661649.1"/>
    </source>
</evidence>
<dbReference type="EMBL" id="JAULSY010000149">
    <property type="protein sequence ID" value="KAK0661649.1"/>
    <property type="molecule type" value="Genomic_DNA"/>
</dbReference>
<dbReference type="CDD" id="cd03038">
    <property type="entry name" value="GST_N_etherase_LigE"/>
    <property type="match status" value="1"/>
</dbReference>
<dbReference type="Gene3D" id="1.20.1050.10">
    <property type="match status" value="1"/>
</dbReference>
<dbReference type="Proteomes" id="UP001174997">
    <property type="component" value="Unassembled WGS sequence"/>
</dbReference>
<dbReference type="Gene3D" id="3.40.30.10">
    <property type="entry name" value="Glutaredoxin"/>
    <property type="match status" value="1"/>
</dbReference>
<organism evidence="3 4">
    <name type="scientific">Cercophora samala</name>
    <dbReference type="NCBI Taxonomy" id="330535"/>
    <lineage>
        <taxon>Eukaryota</taxon>
        <taxon>Fungi</taxon>
        <taxon>Dikarya</taxon>
        <taxon>Ascomycota</taxon>
        <taxon>Pezizomycotina</taxon>
        <taxon>Sordariomycetes</taxon>
        <taxon>Sordariomycetidae</taxon>
        <taxon>Sordariales</taxon>
        <taxon>Lasiosphaeriaceae</taxon>
        <taxon>Cercophora</taxon>
    </lineage>
</organism>
<reference evidence="3" key="1">
    <citation type="submission" date="2023-06" db="EMBL/GenBank/DDBJ databases">
        <title>Genome-scale phylogeny and comparative genomics of the fungal order Sordariales.</title>
        <authorList>
            <consortium name="Lawrence Berkeley National Laboratory"/>
            <person name="Hensen N."/>
            <person name="Bonometti L."/>
            <person name="Westerberg I."/>
            <person name="Brannstrom I.O."/>
            <person name="Guillou S."/>
            <person name="Cros-Aarteil S."/>
            <person name="Calhoun S."/>
            <person name="Haridas S."/>
            <person name="Kuo A."/>
            <person name="Mondo S."/>
            <person name="Pangilinan J."/>
            <person name="Riley R."/>
            <person name="Labutti K."/>
            <person name="Andreopoulos B."/>
            <person name="Lipzen A."/>
            <person name="Chen C."/>
            <person name="Yanf M."/>
            <person name="Daum C."/>
            <person name="Ng V."/>
            <person name="Clum A."/>
            <person name="Steindorff A."/>
            <person name="Ohm R."/>
            <person name="Martin F."/>
            <person name="Silar P."/>
            <person name="Natvig D."/>
            <person name="Lalanne C."/>
            <person name="Gautier V."/>
            <person name="Ament-Velasquez S.L."/>
            <person name="Kruys A."/>
            <person name="Hutchinson M.I."/>
            <person name="Powell A.J."/>
            <person name="Barry K."/>
            <person name="Miller A.N."/>
            <person name="Grigoriev I.V."/>
            <person name="Debuchy R."/>
            <person name="Gladieux P."/>
            <person name="Thoren M.H."/>
            <person name="Johannesson H."/>
        </authorList>
    </citation>
    <scope>NUCLEOTIDE SEQUENCE</scope>
    <source>
        <strain evidence="3">CBS 307.81</strain>
    </source>
</reference>